<keyword evidence="1" id="KW-0378">Hydrolase</keyword>
<dbReference type="PANTHER" id="PTHR31377">
    <property type="entry name" value="AGMATINE DEIMINASE-RELATED"/>
    <property type="match status" value="1"/>
</dbReference>
<gene>
    <name evidence="2" type="primary">aguA</name>
    <name evidence="2" type="ORF">GCM10009745_10160</name>
</gene>
<accession>A0ABP4S9U8</accession>
<evidence type="ECO:0000313" key="2">
    <source>
        <dbReference type="EMBL" id="GAA1669704.1"/>
    </source>
</evidence>
<dbReference type="Proteomes" id="UP001500280">
    <property type="component" value="Unassembled WGS sequence"/>
</dbReference>
<dbReference type="PANTHER" id="PTHR31377:SF0">
    <property type="entry name" value="AGMATINE DEIMINASE-RELATED"/>
    <property type="match status" value="1"/>
</dbReference>
<dbReference type="InterPro" id="IPR007466">
    <property type="entry name" value="Peptidyl-Arg-deiminase_porph"/>
</dbReference>
<name>A0ABP4S9U8_9ACTN</name>
<organism evidence="2 3">
    <name type="scientific">Kribbella yunnanensis</name>
    <dbReference type="NCBI Taxonomy" id="190194"/>
    <lineage>
        <taxon>Bacteria</taxon>
        <taxon>Bacillati</taxon>
        <taxon>Actinomycetota</taxon>
        <taxon>Actinomycetes</taxon>
        <taxon>Propionibacteriales</taxon>
        <taxon>Kribbellaceae</taxon>
        <taxon>Kribbella</taxon>
    </lineage>
</organism>
<proteinExistence type="predicted"/>
<evidence type="ECO:0000313" key="3">
    <source>
        <dbReference type="Proteomes" id="UP001500280"/>
    </source>
</evidence>
<dbReference type="EMBL" id="BAAANF010000003">
    <property type="protein sequence ID" value="GAA1669704.1"/>
    <property type="molecule type" value="Genomic_DNA"/>
</dbReference>
<dbReference type="SUPFAM" id="SSF55909">
    <property type="entry name" value="Pentein"/>
    <property type="match status" value="1"/>
</dbReference>
<comment type="caution">
    <text evidence="2">The sequence shown here is derived from an EMBL/GenBank/DDBJ whole genome shotgun (WGS) entry which is preliminary data.</text>
</comment>
<keyword evidence="3" id="KW-1185">Reference proteome</keyword>
<dbReference type="Pfam" id="PF04371">
    <property type="entry name" value="PAD_porph"/>
    <property type="match status" value="1"/>
</dbReference>
<dbReference type="Gene3D" id="3.75.10.10">
    <property type="entry name" value="L-arginine/glycine Amidinotransferase, Chain A"/>
    <property type="match status" value="1"/>
</dbReference>
<reference evidence="3" key="1">
    <citation type="journal article" date="2019" name="Int. J. Syst. Evol. Microbiol.">
        <title>The Global Catalogue of Microorganisms (GCM) 10K type strain sequencing project: providing services to taxonomists for standard genome sequencing and annotation.</title>
        <authorList>
            <consortium name="The Broad Institute Genomics Platform"/>
            <consortium name="The Broad Institute Genome Sequencing Center for Infectious Disease"/>
            <person name="Wu L."/>
            <person name="Ma J."/>
        </authorList>
    </citation>
    <scope>NUCLEOTIDE SEQUENCE [LARGE SCALE GENOMIC DNA]</scope>
    <source>
        <strain evidence="3">JCM 14307</strain>
    </source>
</reference>
<evidence type="ECO:0000256" key="1">
    <source>
        <dbReference type="ARBA" id="ARBA00022801"/>
    </source>
</evidence>
<protein>
    <submittedName>
        <fullName evidence="2">Agmatine deiminase</fullName>
    </submittedName>
</protein>
<sequence length="381" mass="41190">MTTTTTSPDAGPGLAASYPAELSPHGLAAAPATPVPYVDERLTRYRMPAEWDLHERTLLTWPTRRELWAGVFEEAKREYATVARTVADFEPVTVVALPGRKQEVLDHCGTANIDVLEAPADDSWIRDNGPLVVRDADGNRLGVDFAFNSWGRKFLPYDRDATLTPLILEHLGIERVPIDLVLEGGSITVDGEGTLISTAQCLLHSNRNPGLSQATIEDTIRRALGIDSVLLLPFGHLDDRHTDGHVDGVCTYVAPGRVVAQTCSDTANINHEAMSRNLRQLRDNTDRRGRTVEVLGLDLFSSFAVEGVTDYVSYPNFYVANGVVVVPVSGNTGDDERALSVISAQFPDRETIGVIGQVIAFGGGGPHCITMQIPAAIGSTP</sequence>
<dbReference type="RefSeq" id="WP_344145667.1">
    <property type="nucleotide sequence ID" value="NZ_BAAANF010000003.1"/>
</dbReference>